<reference evidence="2 3" key="1">
    <citation type="submission" date="2019-02" db="EMBL/GenBank/DDBJ databases">
        <title>Draft genome sequences of novel Actinobacteria.</title>
        <authorList>
            <person name="Sahin N."/>
            <person name="Ay H."/>
            <person name="Saygin H."/>
        </authorList>
    </citation>
    <scope>NUCLEOTIDE SEQUENCE [LARGE SCALE GENOMIC DNA]</scope>
    <source>
        <strain evidence="2 3">KC603</strain>
    </source>
</reference>
<organism evidence="2 3">
    <name type="scientific">Jiangella ureilytica</name>
    <dbReference type="NCBI Taxonomy" id="2530374"/>
    <lineage>
        <taxon>Bacteria</taxon>
        <taxon>Bacillati</taxon>
        <taxon>Actinomycetota</taxon>
        <taxon>Actinomycetes</taxon>
        <taxon>Jiangellales</taxon>
        <taxon>Jiangellaceae</taxon>
        <taxon>Jiangella</taxon>
    </lineage>
</organism>
<dbReference type="InterPro" id="IPR008929">
    <property type="entry name" value="Chondroitin_lyas"/>
</dbReference>
<sequence>MSFRARVVAGMLVDAETWAARPVDDEWIAPVADDPLYENLYDRFWAIMADAAVLEHLALTAQLTGSPAVTEAAVARLDATARRWRREAEPAPDYGTAYATTRVAKALAVGSDCLAGALPPSVRDRVLEVLTTITRRLAAEWFTRPDVRGPVGTGADRHSPHHSSVEWSGFGIAALALLDRVPEAAGWVTDAERQFRDHLLPGALAADGAAPEGMDFWASTVLSQVQFLDPLRRVTGRDLLTAHARSLDPTPGLAVYLPRRTATADGHPHYGPSTGLCAVLSALARERAEPQLAAVAAQEAAPGRLEVWPARSPRRGEQLLMAWGGYAALWHPGGPDGDAVGPPPALSWYSPTLGEAYVRSGWGPGSFVVAVRRGRVTAWADGVCALADLTPEAVIDVEESRRTGSGVYRTEPPGLEPAALRVIDLGDTAVVTGADAAGRPLLRVSVDRPRRTATILRIGAHPRRWWWATPSAPAVGTGTVTGIAAGGHRPDLRAGYGLLDVVETDPRAYPVATVEPDAGRIEVAVQLGKNRPGGSGAGGQDRWRRAPRQEDTA</sequence>
<feature type="region of interest" description="Disordered" evidence="1">
    <location>
        <begin position="528"/>
        <end position="553"/>
    </location>
</feature>
<evidence type="ECO:0000313" key="3">
    <source>
        <dbReference type="Proteomes" id="UP000295621"/>
    </source>
</evidence>
<name>A0A4R4RPC1_9ACTN</name>
<proteinExistence type="predicted"/>
<dbReference type="Gene3D" id="1.50.10.100">
    <property type="entry name" value="Chondroitin AC/alginate lyase"/>
    <property type="match status" value="1"/>
</dbReference>
<protein>
    <recommendedName>
        <fullName evidence="4">Heparinase</fullName>
    </recommendedName>
</protein>
<evidence type="ECO:0000313" key="2">
    <source>
        <dbReference type="EMBL" id="TDC50323.1"/>
    </source>
</evidence>
<accession>A0A4R4RPC1</accession>
<dbReference type="AlphaFoldDB" id="A0A4R4RPC1"/>
<keyword evidence="3" id="KW-1185">Reference proteome</keyword>
<evidence type="ECO:0008006" key="4">
    <source>
        <dbReference type="Google" id="ProtNLM"/>
    </source>
</evidence>
<dbReference type="RefSeq" id="WP_131984044.1">
    <property type="nucleotide sequence ID" value="NZ_SMKL01000032.1"/>
</dbReference>
<dbReference type="EMBL" id="SMKL01000032">
    <property type="protein sequence ID" value="TDC50323.1"/>
    <property type="molecule type" value="Genomic_DNA"/>
</dbReference>
<dbReference type="OrthoDB" id="9772435at2"/>
<comment type="caution">
    <text evidence="2">The sequence shown here is derived from an EMBL/GenBank/DDBJ whole genome shotgun (WGS) entry which is preliminary data.</text>
</comment>
<gene>
    <name evidence="2" type="ORF">E1212_15620</name>
</gene>
<feature type="compositionally biased region" description="Basic and acidic residues" evidence="1">
    <location>
        <begin position="541"/>
        <end position="553"/>
    </location>
</feature>
<evidence type="ECO:0000256" key="1">
    <source>
        <dbReference type="SAM" id="MobiDB-lite"/>
    </source>
</evidence>
<dbReference type="Proteomes" id="UP000295621">
    <property type="component" value="Unassembled WGS sequence"/>
</dbReference>